<reference evidence="1 2" key="1">
    <citation type="submission" date="2023-07" db="EMBL/GenBank/DDBJ databases">
        <title>Sorghum-associated microbial communities from plants grown in Nebraska, USA.</title>
        <authorList>
            <person name="Schachtman D."/>
        </authorList>
    </citation>
    <scope>NUCLEOTIDE SEQUENCE [LARGE SCALE GENOMIC DNA]</scope>
    <source>
        <strain evidence="1 2">BE198</strain>
    </source>
</reference>
<accession>A0ABU1W5N8</accession>
<dbReference type="Proteomes" id="UP001251524">
    <property type="component" value="Unassembled WGS sequence"/>
</dbReference>
<dbReference type="RefSeq" id="WP_310056785.1">
    <property type="nucleotide sequence ID" value="NZ_JAVDVY010000001.1"/>
</dbReference>
<protein>
    <submittedName>
        <fullName evidence="1">Uncharacterized protein</fullName>
    </submittedName>
</protein>
<keyword evidence="2" id="KW-1185">Reference proteome</keyword>
<dbReference type="EMBL" id="JAVDVY010000001">
    <property type="protein sequence ID" value="MDR7132896.1"/>
    <property type="molecule type" value="Genomic_DNA"/>
</dbReference>
<sequence>MQLFKSQFLQEADRQAHDFAFGQPSFAPRYGRRVESRRSFALSTAMLHGDDEIAGEDPDAYLAIAPYPLPYAA</sequence>
<organism evidence="1 2">
    <name type="scientific">Lysobacter niastensis</name>
    <dbReference type="NCBI Taxonomy" id="380629"/>
    <lineage>
        <taxon>Bacteria</taxon>
        <taxon>Pseudomonadati</taxon>
        <taxon>Pseudomonadota</taxon>
        <taxon>Gammaproteobacteria</taxon>
        <taxon>Lysobacterales</taxon>
        <taxon>Lysobacteraceae</taxon>
        <taxon>Lysobacter</taxon>
    </lineage>
</organism>
<gene>
    <name evidence="1" type="ORF">J2X06_000080</name>
</gene>
<name>A0ABU1W5N8_9GAMM</name>
<evidence type="ECO:0000313" key="2">
    <source>
        <dbReference type="Proteomes" id="UP001251524"/>
    </source>
</evidence>
<comment type="caution">
    <text evidence="1">The sequence shown here is derived from an EMBL/GenBank/DDBJ whole genome shotgun (WGS) entry which is preliminary data.</text>
</comment>
<evidence type="ECO:0000313" key="1">
    <source>
        <dbReference type="EMBL" id="MDR7132896.1"/>
    </source>
</evidence>
<proteinExistence type="predicted"/>